<sequence length="79" mass="8850">MTSIDCSKVEFLILGEAAGIQLAPPPTHSPWWTVQNVKKKEVGANRIVSWRFGQQCRSGEQKRVNVSERRAGKGKSREV</sequence>
<organism evidence="1 2">
    <name type="scientific">Portunus trituberculatus</name>
    <name type="common">Swimming crab</name>
    <name type="synonym">Neptunus trituberculatus</name>
    <dbReference type="NCBI Taxonomy" id="210409"/>
    <lineage>
        <taxon>Eukaryota</taxon>
        <taxon>Metazoa</taxon>
        <taxon>Ecdysozoa</taxon>
        <taxon>Arthropoda</taxon>
        <taxon>Crustacea</taxon>
        <taxon>Multicrustacea</taxon>
        <taxon>Malacostraca</taxon>
        <taxon>Eumalacostraca</taxon>
        <taxon>Eucarida</taxon>
        <taxon>Decapoda</taxon>
        <taxon>Pleocyemata</taxon>
        <taxon>Brachyura</taxon>
        <taxon>Eubrachyura</taxon>
        <taxon>Portunoidea</taxon>
        <taxon>Portunidae</taxon>
        <taxon>Portuninae</taxon>
        <taxon>Portunus</taxon>
    </lineage>
</organism>
<evidence type="ECO:0000313" key="1">
    <source>
        <dbReference type="EMBL" id="MPC33866.1"/>
    </source>
</evidence>
<name>A0A5B7EL02_PORTR</name>
<proteinExistence type="predicted"/>
<keyword evidence="2" id="KW-1185">Reference proteome</keyword>
<reference evidence="1 2" key="1">
    <citation type="submission" date="2019-05" db="EMBL/GenBank/DDBJ databases">
        <title>Another draft genome of Portunus trituberculatus and its Hox gene families provides insights of decapod evolution.</title>
        <authorList>
            <person name="Jeong J.-H."/>
            <person name="Song I."/>
            <person name="Kim S."/>
            <person name="Choi T."/>
            <person name="Kim D."/>
            <person name="Ryu S."/>
            <person name="Kim W."/>
        </authorList>
    </citation>
    <scope>NUCLEOTIDE SEQUENCE [LARGE SCALE GENOMIC DNA]</scope>
    <source>
        <tissue evidence="1">Muscle</tissue>
    </source>
</reference>
<evidence type="ECO:0000313" key="2">
    <source>
        <dbReference type="Proteomes" id="UP000324222"/>
    </source>
</evidence>
<dbReference type="AlphaFoldDB" id="A0A5B7EL02"/>
<dbReference type="EMBL" id="VSRR010002928">
    <property type="protein sequence ID" value="MPC33866.1"/>
    <property type="molecule type" value="Genomic_DNA"/>
</dbReference>
<protein>
    <submittedName>
        <fullName evidence="1">Uncharacterized protein</fullName>
    </submittedName>
</protein>
<accession>A0A5B7EL02</accession>
<dbReference type="Proteomes" id="UP000324222">
    <property type="component" value="Unassembled WGS sequence"/>
</dbReference>
<gene>
    <name evidence="1" type="ORF">E2C01_027233</name>
</gene>
<comment type="caution">
    <text evidence="1">The sequence shown here is derived from an EMBL/GenBank/DDBJ whole genome shotgun (WGS) entry which is preliminary data.</text>
</comment>